<dbReference type="InterPro" id="IPR027417">
    <property type="entry name" value="P-loop_NTPase"/>
</dbReference>
<feature type="domain" description="Type VI secretion system IcmF C-terminal" evidence="3">
    <location>
        <begin position="1127"/>
        <end position="1220"/>
    </location>
</feature>
<feature type="domain" description="IcmF-related" evidence="4">
    <location>
        <begin position="498"/>
        <end position="857"/>
    </location>
</feature>
<gene>
    <name evidence="7" type="ORF">N800_06390</name>
</gene>
<reference evidence="7 8" key="1">
    <citation type="submission" date="2013-08" db="EMBL/GenBank/DDBJ databases">
        <title>Genome sequencing of Lysobacter.</title>
        <authorList>
            <person name="Zhang S."/>
            <person name="Wang G."/>
        </authorList>
    </citation>
    <scope>NUCLEOTIDE SEQUENCE [LARGE SCALE GENOMIC DNA]</scope>
    <source>
        <strain evidence="7 8">GH1-9</strain>
    </source>
</reference>
<feature type="compositionally biased region" description="Gly residues" evidence="1">
    <location>
        <begin position="1274"/>
        <end position="1283"/>
    </location>
</feature>
<dbReference type="InterPro" id="IPR009612">
    <property type="entry name" value="IcmF-rel"/>
</dbReference>
<evidence type="ECO:0000259" key="3">
    <source>
        <dbReference type="Pfam" id="PF06744"/>
    </source>
</evidence>
<evidence type="ECO:0000256" key="2">
    <source>
        <dbReference type="SAM" id="Phobius"/>
    </source>
</evidence>
<evidence type="ECO:0000313" key="8">
    <source>
        <dbReference type="Proteomes" id="UP000029998"/>
    </source>
</evidence>
<dbReference type="PANTHER" id="PTHR36153">
    <property type="entry name" value="INNER MEMBRANE PROTEIN-RELATED"/>
    <property type="match status" value="1"/>
</dbReference>
<name>A0A0A0ETF2_9GAMM</name>
<feature type="region of interest" description="Disordered" evidence="1">
    <location>
        <begin position="1255"/>
        <end position="1292"/>
    </location>
</feature>
<dbReference type="InterPro" id="IPR053156">
    <property type="entry name" value="T6SS_TssM-like"/>
</dbReference>
<keyword evidence="2" id="KW-0812">Transmembrane</keyword>
<keyword evidence="2" id="KW-1133">Transmembrane helix</keyword>
<feature type="domain" description="Type VI secretion system component TssM1 N-terminal" evidence="5">
    <location>
        <begin position="187"/>
        <end position="450"/>
    </location>
</feature>
<sequence>MSTLRYWLSDYRVLAALALAATAAVAYFGMEKLGRVGLLLVLLLVLLGVTWLVVWAVRRLRARRAAASLEAVVQTQGDQAVANATPAARAEAEQLRERMGEAVKAIKSSKLGQLKGNAALYELPWYVIIGNPAAGKSTAILNSGLRFPFEDNRSNVIRGLGGTRNCDWYFTTEGIVLDTAGRYSISAEDRLEWLTFLDLLKQHRSRAPINGIVIAASIGELSGSKPEFAIELAKNLRQRVQELTERLEVFAPVYVVFTKADLIAGFNDFFRGLDPAERENAWGATLPYAMDRPGEPRVDTDALAAFDHHFDLLAEGLREMGVAQMAMLRGRDVPPGLLTLPMEFAGIKPALRTFIATLFEENPYQFKPVFRGFYFTSALQEGVAVQPASDRVARQFALNAGHGHAERLPVLESSHFLLGLFRKVIFADRDLVRQYASPKRNRLRYAAFAAGAGVLALALAGWTWSYTGNRQLVANVTADFDKAVALQHERVDLQSRIEALLILHDRLAQLDQYRKDNPISLGLGLYQGERIEAKLRAEFFHGMRQLMLQPVTARLEGYLGDVVAHRGQVRTPAPGADIAGASTAEGLAATGAMAASATADGADALYREASPTDAEDAYNALKTYLMLGDRSRVEVSHLDDQLTRFWRSWLEANRGAMPREELLRAAGRLMTTYVALSTDPQWPLIEPKFGLVDDGRETLRLVMKGTPARDRVYAQIKARAATRFTPVTVAGLLGEDGARGAVQGSHSVPGTFTRAAWEEYVQDAIGEAANAELSSTDWVLEATVQDDLTLAGSPEHVAKELTALYKAEYARQWSQFLQGVSVAEFGSFEQAALQMDRIGDPGNSPLRRLLEAVNRETVWDNPAAQRGGEGGGLVAWFNRAVLGRTPQTTGADGKPTAVVMGPIGREFQGLARLMQPRDGQPALADSYFKALGKLRSRLNAIKGQGDPGPGARKLMQETLDGNSGEIGEAQRLVDEQMLNGLTDSQRQALRPLLIRPVVQAFAALVRPAEGELNRTWAAQVYQPFEQGIGRKYPYDTAASVEAAPADEAQIFGPDGAIAHFSSEALGALVIRRGNTMTPQRWADIGINLRPELMEGYAGWVAPVGGPGATAGGGGPSMVFEIRPGPALGREYTITVDGQQLRYRNTPATWTTFTLPNPQGTPGVRIESVTADGRSVEVFNAPGVKGMSRLFETARTTQLGDQHYRMAIGDGEAMVNVELRIVSVSHAQERQTTGGKRGGRLPASVAGLVANAPATASAGAPATGSAGDTAPGGTAPAGGAGVGGSTAIPAGAR</sequence>
<dbReference type="InterPro" id="IPR025743">
    <property type="entry name" value="TssM1_N"/>
</dbReference>
<dbReference type="CDD" id="cd00882">
    <property type="entry name" value="Ras_like_GTPase"/>
    <property type="match status" value="1"/>
</dbReference>
<evidence type="ECO:0000259" key="6">
    <source>
        <dbReference type="Pfam" id="PF21070"/>
    </source>
</evidence>
<comment type="caution">
    <text evidence="7">The sequence shown here is derived from an EMBL/GenBank/DDBJ whole genome shotgun (WGS) entry which is preliminary data.</text>
</comment>
<dbReference type="Proteomes" id="UP000029998">
    <property type="component" value="Unassembled WGS sequence"/>
</dbReference>
<feature type="compositionally biased region" description="Low complexity" evidence="1">
    <location>
        <begin position="1255"/>
        <end position="1273"/>
    </location>
</feature>
<dbReference type="Pfam" id="PF14331">
    <property type="entry name" value="IcmF-related_N"/>
    <property type="match status" value="1"/>
</dbReference>
<dbReference type="NCBIfam" id="TIGR03348">
    <property type="entry name" value="VI_IcmF"/>
    <property type="match status" value="1"/>
</dbReference>
<dbReference type="EMBL" id="AVPU01000031">
    <property type="protein sequence ID" value="KGM53373.1"/>
    <property type="molecule type" value="Genomic_DNA"/>
</dbReference>
<dbReference type="Pfam" id="PF06761">
    <property type="entry name" value="IcmF-related"/>
    <property type="match status" value="1"/>
</dbReference>
<feature type="transmembrane region" description="Helical" evidence="2">
    <location>
        <begin position="12"/>
        <end position="30"/>
    </location>
</feature>
<organism evidence="7 8">
    <name type="scientific">Lysobacter daejeonensis GH1-9</name>
    <dbReference type="NCBI Taxonomy" id="1385517"/>
    <lineage>
        <taxon>Bacteria</taxon>
        <taxon>Pseudomonadati</taxon>
        <taxon>Pseudomonadota</taxon>
        <taxon>Gammaproteobacteria</taxon>
        <taxon>Lysobacterales</taxon>
        <taxon>Lysobacteraceae</taxon>
        <taxon>Aerolutibacter</taxon>
    </lineage>
</organism>
<evidence type="ECO:0000259" key="5">
    <source>
        <dbReference type="Pfam" id="PF14331"/>
    </source>
</evidence>
<evidence type="ECO:0000256" key="1">
    <source>
        <dbReference type="SAM" id="MobiDB-lite"/>
    </source>
</evidence>
<accession>A0A0A0ETF2</accession>
<dbReference type="PANTHER" id="PTHR36153:SF1">
    <property type="entry name" value="TYPE VI SECRETION SYSTEM COMPONENT TSSM1"/>
    <property type="match status" value="1"/>
</dbReference>
<dbReference type="STRING" id="1385517.N800_06390"/>
<protein>
    <submittedName>
        <fullName evidence="7">Type VI secretion protein VasK</fullName>
    </submittedName>
</protein>
<dbReference type="RefSeq" id="WP_052108244.1">
    <property type="nucleotide sequence ID" value="NZ_AVPU01000031.1"/>
</dbReference>
<proteinExistence type="predicted"/>
<evidence type="ECO:0000313" key="7">
    <source>
        <dbReference type="EMBL" id="KGM53373.1"/>
    </source>
</evidence>
<dbReference type="SUPFAM" id="SSF52540">
    <property type="entry name" value="P-loop containing nucleoside triphosphate hydrolases"/>
    <property type="match status" value="1"/>
</dbReference>
<keyword evidence="8" id="KW-1185">Reference proteome</keyword>
<evidence type="ECO:0000259" key="4">
    <source>
        <dbReference type="Pfam" id="PF06761"/>
    </source>
</evidence>
<keyword evidence="2" id="KW-0472">Membrane</keyword>
<dbReference type="Pfam" id="PF21070">
    <property type="entry name" value="IcmF_helical"/>
    <property type="match status" value="1"/>
</dbReference>
<dbReference type="InterPro" id="IPR010623">
    <property type="entry name" value="IcmF_C"/>
</dbReference>
<dbReference type="InterPro" id="IPR017731">
    <property type="entry name" value="TssM1-like"/>
</dbReference>
<feature type="domain" description="Type VI secretion system component TssM1 helical" evidence="6">
    <location>
        <begin position="1007"/>
        <end position="1094"/>
    </location>
</feature>
<dbReference type="eggNOG" id="COG3523">
    <property type="taxonomic scope" value="Bacteria"/>
</dbReference>
<feature type="transmembrane region" description="Helical" evidence="2">
    <location>
        <begin position="36"/>
        <end position="57"/>
    </location>
</feature>
<dbReference type="Pfam" id="PF06744">
    <property type="entry name" value="IcmF_C"/>
    <property type="match status" value="1"/>
</dbReference>
<feature type="transmembrane region" description="Helical" evidence="2">
    <location>
        <begin position="443"/>
        <end position="464"/>
    </location>
</feature>
<dbReference type="InterPro" id="IPR048677">
    <property type="entry name" value="TssM1_hel"/>
</dbReference>